<dbReference type="Pfam" id="PF02952">
    <property type="entry name" value="Fucose_iso_C"/>
    <property type="match status" value="1"/>
</dbReference>
<accession>A0A133U976</accession>
<evidence type="ECO:0000256" key="2">
    <source>
        <dbReference type="ARBA" id="ARBA00023277"/>
    </source>
</evidence>
<dbReference type="EMBL" id="LHXJ01000041">
    <property type="protein sequence ID" value="KXA90751.1"/>
    <property type="molecule type" value="Genomic_DNA"/>
</dbReference>
<evidence type="ECO:0000259" key="3">
    <source>
        <dbReference type="Pfam" id="PF02952"/>
    </source>
</evidence>
<protein>
    <recommendedName>
        <fullName evidence="3">L-fucose isomerase C-terminal domain-containing protein</fullName>
    </recommendedName>
</protein>
<dbReference type="SUPFAM" id="SSF53743">
    <property type="entry name" value="FucI/AraA N-terminal and middle domains"/>
    <property type="match status" value="1"/>
</dbReference>
<keyword evidence="1" id="KW-0413">Isomerase</keyword>
<evidence type="ECO:0000256" key="1">
    <source>
        <dbReference type="ARBA" id="ARBA00023235"/>
    </source>
</evidence>
<keyword evidence="2" id="KW-0119">Carbohydrate metabolism</keyword>
<dbReference type="CDD" id="cd00578">
    <property type="entry name" value="L-fuc_L-ara-isomerases"/>
    <property type="match status" value="1"/>
</dbReference>
<feature type="domain" description="L-fucose isomerase C-terminal" evidence="3">
    <location>
        <begin position="364"/>
        <end position="463"/>
    </location>
</feature>
<dbReference type="PATRIC" id="fig|1698259.3.peg.1040"/>
<proteinExistence type="predicted"/>
<reference evidence="4 5" key="1">
    <citation type="journal article" date="2016" name="Sci. Rep.">
        <title>Metabolic traits of an uncultured archaeal lineage -MSBL1- from brine pools of the Red Sea.</title>
        <authorList>
            <person name="Mwirichia R."/>
            <person name="Alam I."/>
            <person name="Rashid M."/>
            <person name="Vinu M."/>
            <person name="Ba-Alawi W."/>
            <person name="Anthony Kamau A."/>
            <person name="Kamanda Ngugi D."/>
            <person name="Goker M."/>
            <person name="Klenk H.P."/>
            <person name="Bajic V."/>
            <person name="Stingl U."/>
        </authorList>
    </citation>
    <scope>NUCLEOTIDE SEQUENCE [LARGE SCALE GENOMIC DNA]</scope>
    <source>
        <strain evidence="4">SCGC-AAA259A05</strain>
    </source>
</reference>
<dbReference type="InterPro" id="IPR009015">
    <property type="entry name" value="Fucose_isomerase_N/cen_sf"/>
</dbReference>
<dbReference type="GO" id="GO:0008736">
    <property type="term" value="F:L-fucose isomerase activity"/>
    <property type="evidence" value="ECO:0007669"/>
    <property type="project" value="InterPro"/>
</dbReference>
<organism evidence="4 5">
    <name type="scientific">candidate division MSBL1 archaeon SCGC-AAA259A05</name>
    <dbReference type="NCBI Taxonomy" id="1698259"/>
    <lineage>
        <taxon>Archaea</taxon>
        <taxon>Methanobacteriati</taxon>
        <taxon>Methanobacteriota</taxon>
        <taxon>candidate division MSBL1</taxon>
    </lineage>
</organism>
<dbReference type="GO" id="GO:0005737">
    <property type="term" value="C:cytoplasm"/>
    <property type="evidence" value="ECO:0007669"/>
    <property type="project" value="InterPro"/>
</dbReference>
<name>A0A133U976_9EURY</name>
<evidence type="ECO:0000313" key="4">
    <source>
        <dbReference type="EMBL" id="KXA90751.1"/>
    </source>
</evidence>
<sequence>MGEKSAVLGLIVGNREFFPDELAVEGGKEVLEKLEDQGYEVVTRFSRETGEGIVDSREDSKDYSELFREKERELDGILVTLPNFGDEKSIAEIFKLGDLDVPVLVHAFADEVEKMEREHRRDSFCGKISVCNNLNQYGVPFTSTQKHVEDPDSEEFEEDLASFGRIGRAVNGLREARLGVVGVRPNAFQTVRYSEKILEGEGISVEKMGLMEIVNLARDIDEDEPQVQDELDKIEKYFSVQEEMSEEDVVRTGKLTAVLSQWIEENELDAISLQCWPAIEEYYGITPCGAMSLLTETTSPSACEVDVTGSLAMYALQLSSERPPAIVDLNNNYGKDPNKFVAFHCSNFPPSFFVDGKCNLGFHEMQGVYGSCEGRIASGPATFLRISTDDQQGKIRSYIAEGKFTEDELETFGGYGVVEIEGLQSLMDYIVKEGFEHHAAVVNDRVGDILEEALENYLGWEVHRHQPSAQE</sequence>
<dbReference type="Proteomes" id="UP000070163">
    <property type="component" value="Unassembled WGS sequence"/>
</dbReference>
<dbReference type="InterPro" id="IPR015888">
    <property type="entry name" value="Fuc_isomerase_C"/>
</dbReference>
<dbReference type="PANTHER" id="PTHR36120">
    <property type="entry name" value="FUCOSE ISOMERASE"/>
    <property type="match status" value="1"/>
</dbReference>
<dbReference type="PANTHER" id="PTHR36120:SF1">
    <property type="entry name" value="L-FUCOSE ISOMERASE C-TERMINAL DOMAIN-CONTAINING PROTEIN"/>
    <property type="match status" value="1"/>
</dbReference>
<gene>
    <name evidence="4" type="ORF">AKJ57_03885</name>
</gene>
<comment type="caution">
    <text evidence="4">The sequence shown here is derived from an EMBL/GenBank/DDBJ whole genome shotgun (WGS) entry which is preliminary data.</text>
</comment>
<evidence type="ECO:0000313" key="5">
    <source>
        <dbReference type="Proteomes" id="UP000070163"/>
    </source>
</evidence>
<dbReference type="GO" id="GO:0006004">
    <property type="term" value="P:fucose metabolic process"/>
    <property type="evidence" value="ECO:0007669"/>
    <property type="project" value="InterPro"/>
</dbReference>
<dbReference type="AlphaFoldDB" id="A0A133U976"/>
<keyword evidence="5" id="KW-1185">Reference proteome</keyword>